<evidence type="ECO:0000256" key="1">
    <source>
        <dbReference type="SAM" id="SignalP"/>
    </source>
</evidence>
<dbReference type="GO" id="GO:0010071">
    <property type="term" value="P:root meristem specification"/>
    <property type="evidence" value="ECO:0007669"/>
    <property type="project" value="TreeGrafter"/>
</dbReference>
<feature type="signal peptide" evidence="1">
    <location>
        <begin position="1"/>
        <end position="30"/>
    </location>
</feature>
<protein>
    <submittedName>
        <fullName evidence="2">Uncharacterized protein</fullName>
    </submittedName>
</protein>
<keyword evidence="3" id="KW-1185">Reference proteome</keyword>
<gene>
    <name evidence="2" type="ORF">A4U43_C07F36000</name>
</gene>
<accession>A0A5P1EKK0</accession>
<organism evidence="2 3">
    <name type="scientific">Asparagus officinalis</name>
    <name type="common">Garden asparagus</name>
    <dbReference type="NCBI Taxonomy" id="4686"/>
    <lineage>
        <taxon>Eukaryota</taxon>
        <taxon>Viridiplantae</taxon>
        <taxon>Streptophyta</taxon>
        <taxon>Embryophyta</taxon>
        <taxon>Tracheophyta</taxon>
        <taxon>Spermatophyta</taxon>
        <taxon>Magnoliopsida</taxon>
        <taxon>Liliopsida</taxon>
        <taxon>Asparagales</taxon>
        <taxon>Asparagaceae</taxon>
        <taxon>Asparagoideae</taxon>
        <taxon>Asparagus</taxon>
    </lineage>
</organism>
<dbReference type="EMBL" id="CM007387">
    <property type="protein sequence ID" value="ONK65329.1"/>
    <property type="molecule type" value="Genomic_DNA"/>
</dbReference>
<feature type="chain" id="PRO_5024447616" evidence="1">
    <location>
        <begin position="31"/>
        <end position="153"/>
    </location>
</feature>
<evidence type="ECO:0000313" key="3">
    <source>
        <dbReference type="Proteomes" id="UP000243459"/>
    </source>
</evidence>
<sequence length="153" mass="17360">MSKERMIRFGMLVKVLMDLFIVDLGRLAMGVQITFANTNNEFKSNVNDGHDGLHRATGSDNIPFFPSELAARMGKTLGAESERPIVWRPDQVLKEVVSESAPFMAQLPQEFQRESFKALKHCSRGIMESAEKKDEFLGLQRWLERRSALTAET</sequence>
<keyword evidence="1" id="KW-0732">Signal</keyword>
<name>A0A5P1EKK0_ASPOF</name>
<dbReference type="InterPro" id="IPR004082">
    <property type="entry name" value="OBERON"/>
</dbReference>
<dbReference type="AlphaFoldDB" id="A0A5P1EKK0"/>
<evidence type="ECO:0000313" key="2">
    <source>
        <dbReference type="EMBL" id="ONK65329.1"/>
    </source>
</evidence>
<reference evidence="3" key="1">
    <citation type="journal article" date="2017" name="Nat. Commun.">
        <title>The asparagus genome sheds light on the origin and evolution of a young Y chromosome.</title>
        <authorList>
            <person name="Harkess A."/>
            <person name="Zhou J."/>
            <person name="Xu C."/>
            <person name="Bowers J.E."/>
            <person name="Van der Hulst R."/>
            <person name="Ayyampalayam S."/>
            <person name="Mercati F."/>
            <person name="Riccardi P."/>
            <person name="McKain M.R."/>
            <person name="Kakrana A."/>
            <person name="Tang H."/>
            <person name="Ray J."/>
            <person name="Groenendijk J."/>
            <person name="Arikit S."/>
            <person name="Mathioni S.M."/>
            <person name="Nakano M."/>
            <person name="Shan H."/>
            <person name="Telgmann-Rauber A."/>
            <person name="Kanno A."/>
            <person name="Yue Z."/>
            <person name="Chen H."/>
            <person name="Li W."/>
            <person name="Chen Y."/>
            <person name="Xu X."/>
            <person name="Zhang Y."/>
            <person name="Luo S."/>
            <person name="Chen H."/>
            <person name="Gao J."/>
            <person name="Mao Z."/>
            <person name="Pires J.C."/>
            <person name="Luo M."/>
            <person name="Kudrna D."/>
            <person name="Wing R.A."/>
            <person name="Meyers B.C."/>
            <person name="Yi K."/>
            <person name="Kong H."/>
            <person name="Lavrijsen P."/>
            <person name="Sunseri F."/>
            <person name="Falavigna A."/>
            <person name="Ye Y."/>
            <person name="Leebens-Mack J.H."/>
            <person name="Chen G."/>
        </authorList>
    </citation>
    <scope>NUCLEOTIDE SEQUENCE [LARGE SCALE GENOMIC DNA]</scope>
    <source>
        <strain evidence="3">cv. DH0086</strain>
    </source>
</reference>
<dbReference type="GO" id="GO:0010492">
    <property type="term" value="P:maintenance of shoot apical meristem identity"/>
    <property type="evidence" value="ECO:0007669"/>
    <property type="project" value="TreeGrafter"/>
</dbReference>
<dbReference type="PANTHER" id="PTHR21736">
    <property type="entry name" value="VERNALIZATION-INSENSITIVE PROTEIN 3"/>
    <property type="match status" value="1"/>
</dbReference>
<dbReference type="GO" id="GO:0010078">
    <property type="term" value="P:maintenance of root meristem identity"/>
    <property type="evidence" value="ECO:0007669"/>
    <property type="project" value="TreeGrafter"/>
</dbReference>
<dbReference type="Proteomes" id="UP000243459">
    <property type="component" value="Chromosome 7"/>
</dbReference>
<dbReference type="GO" id="GO:0005634">
    <property type="term" value="C:nucleus"/>
    <property type="evidence" value="ECO:0007669"/>
    <property type="project" value="TreeGrafter"/>
</dbReference>
<dbReference type="PANTHER" id="PTHR21736:SF38">
    <property type="entry name" value="PROTEIN OBERON 3"/>
    <property type="match status" value="1"/>
</dbReference>
<proteinExistence type="predicted"/>
<dbReference type="Gramene" id="ONK65329">
    <property type="protein sequence ID" value="ONK65329"/>
    <property type="gene ID" value="A4U43_C07F36000"/>
</dbReference>
<dbReference type="GO" id="GO:0010468">
    <property type="term" value="P:regulation of gene expression"/>
    <property type="evidence" value="ECO:0007669"/>
    <property type="project" value="TreeGrafter"/>
</dbReference>